<dbReference type="EMBL" id="JAAZCD010000066">
    <property type="protein sequence ID" value="NLD31197.1"/>
    <property type="molecule type" value="Genomic_DNA"/>
</dbReference>
<gene>
    <name evidence="2" type="ORF">GX662_02920</name>
</gene>
<protein>
    <submittedName>
        <fullName evidence="2">DUF4230 domain-containing protein</fullName>
    </submittedName>
</protein>
<dbReference type="Pfam" id="PF14014">
    <property type="entry name" value="DUF4230"/>
    <property type="match status" value="1"/>
</dbReference>
<dbReference type="Proteomes" id="UP000589373">
    <property type="component" value="Unassembled WGS sequence"/>
</dbReference>
<keyword evidence="1" id="KW-0472">Membrane</keyword>
<evidence type="ECO:0000256" key="1">
    <source>
        <dbReference type="SAM" id="Phobius"/>
    </source>
</evidence>
<keyword evidence="1" id="KW-1133">Transmembrane helix</keyword>
<proteinExistence type="predicted"/>
<evidence type="ECO:0000313" key="3">
    <source>
        <dbReference type="Proteomes" id="UP000589373"/>
    </source>
</evidence>
<accession>A0A847D454</accession>
<evidence type="ECO:0000313" key="2">
    <source>
        <dbReference type="EMBL" id="NLD31197.1"/>
    </source>
</evidence>
<feature type="transmembrane region" description="Helical" evidence="1">
    <location>
        <begin position="7"/>
        <end position="25"/>
    </location>
</feature>
<comment type="caution">
    <text evidence="2">The sequence shown here is derived from an EMBL/GenBank/DDBJ whole genome shotgun (WGS) entry which is preliminary data.</text>
</comment>
<name>A0A847D454_9LACT</name>
<sequence length="202" mass="23154">MKKLKKMIVPILSIWYVLTVGFLILNKTEIIGIQTNKSSETALTQEKLVELSELATLKYEYSNVIISRTDRTIPVPVFPDFNFAEAIKLIEYSGYLKAGTDFSKVKPSYDEVSKRLLVKVPKSYILDNVVETEKTKVEDVKGNIFSDYPTQTIIDEINAHKKQLEEEKINNGFLEEADKRAELLLISHYSSNGYDDVIIEFY</sequence>
<keyword evidence="1" id="KW-0812">Transmembrane</keyword>
<dbReference type="InterPro" id="IPR025324">
    <property type="entry name" value="DUF4230"/>
</dbReference>
<dbReference type="RefSeq" id="WP_276641934.1">
    <property type="nucleotide sequence ID" value="NZ_JAAZCD010000066.1"/>
</dbReference>
<organism evidence="2 3">
    <name type="scientific">Trichococcus flocculiformis</name>
    <dbReference type="NCBI Taxonomy" id="82803"/>
    <lineage>
        <taxon>Bacteria</taxon>
        <taxon>Bacillati</taxon>
        <taxon>Bacillota</taxon>
        <taxon>Bacilli</taxon>
        <taxon>Lactobacillales</taxon>
        <taxon>Carnobacteriaceae</taxon>
        <taxon>Trichococcus</taxon>
    </lineage>
</organism>
<dbReference type="AlphaFoldDB" id="A0A847D454"/>
<reference evidence="2 3" key="1">
    <citation type="journal article" date="2020" name="Biotechnol. Biofuels">
        <title>New insights from the biogas microbiome by comprehensive genome-resolved metagenomics of nearly 1600 species originating from multiple anaerobic digesters.</title>
        <authorList>
            <person name="Campanaro S."/>
            <person name="Treu L."/>
            <person name="Rodriguez-R L.M."/>
            <person name="Kovalovszki A."/>
            <person name="Ziels R.M."/>
            <person name="Maus I."/>
            <person name="Zhu X."/>
            <person name="Kougias P.G."/>
            <person name="Basile A."/>
            <person name="Luo G."/>
            <person name="Schluter A."/>
            <person name="Konstantinidis K.T."/>
            <person name="Angelidaki I."/>
        </authorList>
    </citation>
    <scope>NUCLEOTIDE SEQUENCE [LARGE SCALE GENOMIC DNA]</scope>
    <source>
        <strain evidence="2">AS07pgkLD_105</strain>
    </source>
</reference>